<dbReference type="AlphaFoldDB" id="A0A1G8P7Y6"/>
<comment type="similarity">
    <text evidence="1">Belongs to the peptidase C40 family.</text>
</comment>
<keyword evidence="2" id="KW-0645">Protease</keyword>
<dbReference type="GO" id="GO:0006508">
    <property type="term" value="P:proteolysis"/>
    <property type="evidence" value="ECO:0007669"/>
    <property type="project" value="UniProtKB-KW"/>
</dbReference>
<evidence type="ECO:0000256" key="1">
    <source>
        <dbReference type="ARBA" id="ARBA00007074"/>
    </source>
</evidence>
<dbReference type="RefSeq" id="WP_245723372.1">
    <property type="nucleotide sequence ID" value="NZ_FNEB01000006.1"/>
</dbReference>
<evidence type="ECO:0000313" key="6">
    <source>
        <dbReference type="EMBL" id="SDI88621.1"/>
    </source>
</evidence>
<dbReference type="InterPro" id="IPR051794">
    <property type="entry name" value="PG_Endopeptidase_C40"/>
</dbReference>
<dbReference type="InterPro" id="IPR041382">
    <property type="entry name" value="SH3_16"/>
</dbReference>
<organism evidence="6 7">
    <name type="scientific">Lutimaribacter saemankumensis</name>
    <dbReference type="NCBI Taxonomy" id="490829"/>
    <lineage>
        <taxon>Bacteria</taxon>
        <taxon>Pseudomonadati</taxon>
        <taxon>Pseudomonadota</taxon>
        <taxon>Alphaproteobacteria</taxon>
        <taxon>Rhodobacterales</taxon>
        <taxon>Roseobacteraceae</taxon>
        <taxon>Lutimaribacter</taxon>
    </lineage>
</organism>
<evidence type="ECO:0000256" key="2">
    <source>
        <dbReference type="ARBA" id="ARBA00022670"/>
    </source>
</evidence>
<reference evidence="6 7" key="1">
    <citation type="submission" date="2016-10" db="EMBL/GenBank/DDBJ databases">
        <authorList>
            <person name="de Groot N.N."/>
        </authorList>
    </citation>
    <scope>NUCLEOTIDE SEQUENCE [LARGE SCALE GENOMIC DNA]</scope>
    <source>
        <strain evidence="6 7">DSM 28010</strain>
    </source>
</reference>
<dbReference type="PANTHER" id="PTHR47359:SF3">
    <property type="entry name" value="NLP_P60 DOMAIN-CONTAINING PROTEIN-RELATED"/>
    <property type="match status" value="1"/>
</dbReference>
<keyword evidence="7" id="KW-1185">Reference proteome</keyword>
<sequence>MTDRRRFWAEASEAGIAEAARLHGLRLVEPTVQRTTLPVCDLCSMPHGARERQLLRGQALVIRAVDDKSGWAYGETQADRYSGWIDSAAIYGHPAGAPTHRVAAAQSYAKTSSGLKSAGDVTPLSMGSALVVLDEADGWSRIAWTAGNQARDLFVPSVHLMPIGRNEDDPVAVAERLVGTPYLWGGNSAFGIDCSGLVQIACHACGIDCPGDSDMQEAHFPAAPGDSYQRGDLLFWRGHVAWVADPQTLVHANAHHMAVAHEPIAAAIARIAAQGDGPVTCHARPTA</sequence>
<keyword evidence="3 6" id="KW-0378">Hydrolase</keyword>
<dbReference type="PANTHER" id="PTHR47359">
    <property type="entry name" value="PEPTIDOGLYCAN DL-ENDOPEPTIDASE CWLO"/>
    <property type="match status" value="1"/>
</dbReference>
<evidence type="ECO:0000256" key="3">
    <source>
        <dbReference type="ARBA" id="ARBA00022801"/>
    </source>
</evidence>
<dbReference type="GO" id="GO:0008234">
    <property type="term" value="F:cysteine-type peptidase activity"/>
    <property type="evidence" value="ECO:0007669"/>
    <property type="project" value="UniProtKB-KW"/>
</dbReference>
<dbReference type="Gene3D" id="3.90.1720.10">
    <property type="entry name" value="endopeptidase domain like (from Nostoc punctiforme)"/>
    <property type="match status" value="1"/>
</dbReference>
<evidence type="ECO:0000313" key="7">
    <source>
        <dbReference type="Proteomes" id="UP000199340"/>
    </source>
</evidence>
<name>A0A1G8P7Y6_9RHOB</name>
<evidence type="ECO:0000259" key="5">
    <source>
        <dbReference type="PROSITE" id="PS51935"/>
    </source>
</evidence>
<dbReference type="Pfam" id="PF00877">
    <property type="entry name" value="NLPC_P60"/>
    <property type="match status" value="1"/>
</dbReference>
<protein>
    <submittedName>
        <fullName evidence="6">Cell wall-associated hydrolase, NlpC family</fullName>
    </submittedName>
</protein>
<gene>
    <name evidence="6" type="ORF">SAMN05421850_106119</name>
</gene>
<dbReference type="Proteomes" id="UP000199340">
    <property type="component" value="Unassembled WGS sequence"/>
</dbReference>
<dbReference type="SUPFAM" id="SSF54001">
    <property type="entry name" value="Cysteine proteinases"/>
    <property type="match status" value="1"/>
</dbReference>
<proteinExistence type="inferred from homology"/>
<dbReference type="EMBL" id="FNEB01000006">
    <property type="protein sequence ID" value="SDI88621.1"/>
    <property type="molecule type" value="Genomic_DNA"/>
</dbReference>
<keyword evidence="4" id="KW-0788">Thiol protease</keyword>
<dbReference type="InterPro" id="IPR038765">
    <property type="entry name" value="Papain-like_cys_pep_sf"/>
</dbReference>
<dbReference type="InterPro" id="IPR000064">
    <property type="entry name" value="NLP_P60_dom"/>
</dbReference>
<feature type="domain" description="NlpC/P60" evidence="5">
    <location>
        <begin position="164"/>
        <end position="286"/>
    </location>
</feature>
<accession>A0A1G8P7Y6</accession>
<dbReference type="PROSITE" id="PS51935">
    <property type="entry name" value="NLPC_P60"/>
    <property type="match status" value="1"/>
</dbReference>
<evidence type="ECO:0000256" key="4">
    <source>
        <dbReference type="ARBA" id="ARBA00022807"/>
    </source>
</evidence>
<dbReference type="STRING" id="490829.SAMN05421850_106119"/>
<dbReference type="Pfam" id="PF18348">
    <property type="entry name" value="SH3_16"/>
    <property type="match status" value="1"/>
</dbReference>